<gene>
    <name evidence="2" type="ORF">CyHV1_ORF52</name>
</gene>
<accession>K7PC65</accession>
<keyword evidence="3" id="KW-1185">Reference proteome</keyword>
<dbReference type="EMBL" id="JQ815363">
    <property type="protein sequence ID" value="AFJ20352.1"/>
    <property type="molecule type" value="Genomic_DNA"/>
</dbReference>
<evidence type="ECO:0000313" key="2">
    <source>
        <dbReference type="EMBL" id="AFJ20352.1"/>
    </source>
</evidence>
<sequence length="203" mass="20982">MKVLLVVTILCCSSLLSAAPISDIDDGSGAFDFVRKRRDLSVLVDGLLVEGEPQNSDGCAPSEAGALTNNCSPAPSANPGGVSLLDTPIGDGTTPPLGEPANNPPGGTTTKPPQSTLPLLTETVPSKPQPTETVPSKLPSSPEESSITATTSKPPPTETVPSKQGPSLAVVKVVRSWLNDFIRSFGVMLSNVNQLNAQEQKSQ</sequence>
<dbReference type="Proteomes" id="UP000118426">
    <property type="component" value="Segment"/>
</dbReference>
<dbReference type="GeneID" id="14011205"/>
<organism evidence="2 3">
    <name type="scientific">Cyprinid herpesvirus 1</name>
    <dbReference type="NCBI Taxonomy" id="317858"/>
    <lineage>
        <taxon>Viruses</taxon>
        <taxon>Duplodnaviria</taxon>
        <taxon>Heunggongvirae</taxon>
        <taxon>Peploviricota</taxon>
        <taxon>Herviviricetes</taxon>
        <taxon>Herpesvirales</taxon>
        <taxon>Alloherpesviridae</taxon>
        <taxon>Cyvirus</taxon>
        <taxon>Cyvirus cyprinidallo1</taxon>
    </lineage>
</organism>
<protein>
    <submittedName>
        <fullName evidence="2">Protein ORF52</fullName>
    </submittedName>
</protein>
<evidence type="ECO:0000313" key="3">
    <source>
        <dbReference type="Proteomes" id="UP000118426"/>
    </source>
</evidence>
<name>K7PC65_9VIRU</name>
<feature type="compositionally biased region" description="Polar residues" evidence="1">
    <location>
        <begin position="114"/>
        <end position="134"/>
    </location>
</feature>
<reference evidence="2 3" key="1">
    <citation type="journal article" date="2013" name="J. Virol.">
        <title>Comparative genomics of carp herpesviruses.</title>
        <authorList>
            <person name="Davison A.J."/>
            <person name="Kurobe T."/>
            <person name="Gatherer D."/>
            <person name="Cunningham C."/>
            <person name="Korf I."/>
            <person name="Fukuda H."/>
            <person name="Hedrick R.P."/>
            <person name="Waltzek T.B."/>
        </authorList>
    </citation>
    <scope>NUCLEOTIDE SEQUENCE [LARGE SCALE GENOMIC DNA]</scope>
    <source>
        <strain evidence="2">NG-J1</strain>
    </source>
</reference>
<feature type="region of interest" description="Disordered" evidence="1">
    <location>
        <begin position="70"/>
        <end position="167"/>
    </location>
</feature>
<proteinExistence type="predicted"/>
<feature type="compositionally biased region" description="Low complexity" evidence="1">
    <location>
        <begin position="99"/>
        <end position="113"/>
    </location>
</feature>
<dbReference type="KEGG" id="vg:14011205"/>
<evidence type="ECO:0000256" key="1">
    <source>
        <dbReference type="SAM" id="MobiDB-lite"/>
    </source>
</evidence>
<dbReference type="RefSeq" id="YP_007003718.1">
    <property type="nucleotide sequence ID" value="NC_019491.1"/>
</dbReference>